<dbReference type="SUPFAM" id="SSF102405">
    <property type="entry name" value="MCP/YpsA-like"/>
    <property type="match status" value="1"/>
</dbReference>
<protein>
    <submittedName>
        <fullName evidence="3">DNA-protecting protein DprA</fullName>
    </submittedName>
</protein>
<comment type="similarity">
    <text evidence="1">Belongs to the DprA/Smf family.</text>
</comment>
<dbReference type="NCBIfam" id="TIGR00732">
    <property type="entry name" value="dprA"/>
    <property type="match status" value="1"/>
</dbReference>
<dbReference type="InterPro" id="IPR003488">
    <property type="entry name" value="DprA"/>
</dbReference>
<organism evidence="3 4">
    <name type="scientific">Cryobacterium algoritolerans</name>
    <dbReference type="NCBI Taxonomy" id="1259184"/>
    <lineage>
        <taxon>Bacteria</taxon>
        <taxon>Bacillati</taxon>
        <taxon>Actinomycetota</taxon>
        <taxon>Actinomycetes</taxon>
        <taxon>Micrococcales</taxon>
        <taxon>Microbacteriaceae</taxon>
        <taxon>Cryobacterium</taxon>
    </lineage>
</organism>
<evidence type="ECO:0000259" key="2">
    <source>
        <dbReference type="Pfam" id="PF02481"/>
    </source>
</evidence>
<dbReference type="OrthoDB" id="9785707at2"/>
<sequence length="331" mass="34776">MAESKDDERDARMTLAALSEPGDIVTGTLVARLGAAETVQLITSGGRLPNGVDPAEGELWRRRLAPRINPGQIDRIRSEMERHDLQLLTPEDIDWPGELQQLGSSAPIALWLKGDPSRLSAPLPGRVTIVGARAATAYGSQVATELASELASQGRVILSGGAYGIDGAAHRAATVSYPGSTVAVLASGLDRVYPAGHELLFERIEQSGGLLVSELPPGSAPTRWRFLQRNRILAALSGATVVVEAGHRSGSLNVAGQAHSLGRPVGAVPGPVTSATSAGCHRLIQEGIASLVIDAQDVTDLLDSSAGFSGDRTFAYSPTRRFSRTGPDLRF</sequence>
<dbReference type="InterPro" id="IPR057666">
    <property type="entry name" value="DrpA_SLOG"/>
</dbReference>
<gene>
    <name evidence="3" type="primary">dprA</name>
    <name evidence="3" type="ORF">E3O19_08740</name>
</gene>
<dbReference type="PANTHER" id="PTHR43022:SF1">
    <property type="entry name" value="PROTEIN SMF"/>
    <property type="match status" value="1"/>
</dbReference>
<dbReference type="PANTHER" id="PTHR43022">
    <property type="entry name" value="PROTEIN SMF"/>
    <property type="match status" value="1"/>
</dbReference>
<evidence type="ECO:0000313" key="4">
    <source>
        <dbReference type="Proteomes" id="UP000298412"/>
    </source>
</evidence>
<evidence type="ECO:0000313" key="3">
    <source>
        <dbReference type="EMBL" id="TFC15206.1"/>
    </source>
</evidence>
<dbReference type="EMBL" id="SOFP01000046">
    <property type="protein sequence ID" value="TFC15206.1"/>
    <property type="molecule type" value="Genomic_DNA"/>
</dbReference>
<feature type="domain" description="Smf/DprA SLOG" evidence="2">
    <location>
        <begin position="87"/>
        <end position="301"/>
    </location>
</feature>
<proteinExistence type="inferred from homology"/>
<dbReference type="Pfam" id="PF02481">
    <property type="entry name" value="DNA_processg_A"/>
    <property type="match status" value="1"/>
</dbReference>
<reference evidence="3 4" key="1">
    <citation type="submission" date="2019-03" db="EMBL/GenBank/DDBJ databases">
        <title>Genomics of glacier-inhabiting Cryobacterium strains.</title>
        <authorList>
            <person name="Liu Q."/>
            <person name="Xin Y.-H."/>
        </authorList>
    </citation>
    <scope>NUCLEOTIDE SEQUENCE [LARGE SCALE GENOMIC DNA]</scope>
    <source>
        <strain evidence="3 4">MDT1-3</strain>
    </source>
</reference>
<name>A0A4R8WS80_9MICO</name>
<keyword evidence="4" id="KW-1185">Reference proteome</keyword>
<evidence type="ECO:0000256" key="1">
    <source>
        <dbReference type="ARBA" id="ARBA00006525"/>
    </source>
</evidence>
<accession>A0A4R8WS80</accession>
<dbReference type="Proteomes" id="UP000298412">
    <property type="component" value="Unassembled WGS sequence"/>
</dbReference>
<comment type="caution">
    <text evidence="3">The sequence shown here is derived from an EMBL/GenBank/DDBJ whole genome shotgun (WGS) entry which is preliminary data.</text>
</comment>
<dbReference type="Gene3D" id="3.40.50.450">
    <property type="match status" value="1"/>
</dbReference>
<dbReference type="AlphaFoldDB" id="A0A4R8WS80"/>
<dbReference type="GO" id="GO:0009294">
    <property type="term" value="P:DNA-mediated transformation"/>
    <property type="evidence" value="ECO:0007669"/>
    <property type="project" value="InterPro"/>
</dbReference>
<dbReference type="RefSeq" id="WP_134566950.1">
    <property type="nucleotide sequence ID" value="NZ_SOFP01000046.1"/>
</dbReference>